<proteinExistence type="predicted"/>
<evidence type="ECO:0000313" key="2">
    <source>
        <dbReference type="EMBL" id="QDV06102.1"/>
    </source>
</evidence>
<dbReference type="RefSeq" id="WP_145195994.1">
    <property type="nucleotide sequence ID" value="NZ_CP036434.1"/>
</dbReference>
<feature type="signal peptide" evidence="1">
    <location>
        <begin position="1"/>
        <end position="23"/>
    </location>
</feature>
<keyword evidence="1" id="KW-0732">Signal</keyword>
<reference evidence="2 3" key="1">
    <citation type="submission" date="2019-02" db="EMBL/GenBank/DDBJ databases">
        <title>Deep-cultivation of Planctomycetes and their phenomic and genomic characterization uncovers novel biology.</title>
        <authorList>
            <person name="Wiegand S."/>
            <person name="Jogler M."/>
            <person name="Boedeker C."/>
            <person name="Pinto D."/>
            <person name="Vollmers J."/>
            <person name="Rivas-Marin E."/>
            <person name="Kohn T."/>
            <person name="Peeters S.H."/>
            <person name="Heuer A."/>
            <person name="Rast P."/>
            <person name="Oberbeckmann S."/>
            <person name="Bunk B."/>
            <person name="Jeske O."/>
            <person name="Meyerdierks A."/>
            <person name="Storesund J.E."/>
            <person name="Kallscheuer N."/>
            <person name="Luecker S."/>
            <person name="Lage O.M."/>
            <person name="Pohl T."/>
            <person name="Merkel B.J."/>
            <person name="Hornburger P."/>
            <person name="Mueller R.-W."/>
            <person name="Bruemmer F."/>
            <person name="Labrenz M."/>
            <person name="Spormann A.M."/>
            <person name="Op den Camp H."/>
            <person name="Overmann J."/>
            <person name="Amann R."/>
            <person name="Jetten M.S.M."/>
            <person name="Mascher T."/>
            <person name="Medema M.H."/>
            <person name="Devos D.P."/>
            <person name="Kaster A.-K."/>
            <person name="Ovreas L."/>
            <person name="Rohde M."/>
            <person name="Galperin M.Y."/>
            <person name="Jogler C."/>
        </authorList>
    </citation>
    <scope>NUCLEOTIDE SEQUENCE [LARGE SCALE GENOMIC DNA]</scope>
    <source>
        <strain evidence="2 3">Poly30</strain>
    </source>
</reference>
<dbReference type="EMBL" id="CP036434">
    <property type="protein sequence ID" value="QDV06102.1"/>
    <property type="molecule type" value="Genomic_DNA"/>
</dbReference>
<keyword evidence="3" id="KW-1185">Reference proteome</keyword>
<evidence type="ECO:0000313" key="3">
    <source>
        <dbReference type="Proteomes" id="UP000320390"/>
    </source>
</evidence>
<dbReference type="SUPFAM" id="SSF48371">
    <property type="entry name" value="ARM repeat"/>
    <property type="match status" value="1"/>
</dbReference>
<organism evidence="2 3">
    <name type="scientific">Saltatorellus ferox</name>
    <dbReference type="NCBI Taxonomy" id="2528018"/>
    <lineage>
        <taxon>Bacteria</taxon>
        <taxon>Pseudomonadati</taxon>
        <taxon>Planctomycetota</taxon>
        <taxon>Planctomycetia</taxon>
        <taxon>Planctomycetia incertae sedis</taxon>
        <taxon>Saltatorellus</taxon>
    </lineage>
</organism>
<sequence length="502" mass="53481" precursor="true">MNALSHLLLALSPILALHGEASATGFSGGNLALSMGELTSGPRASGRGIEWAETFDGALESAATDGKVVFIAVNMDGESANERMLKAVYGDKRIIELSEGSVNLIASADEHKASGTCPRFGCSSCKQHQSVDISVREKILKPDVSGAVVAPQHVFLAPDGSVILSVPYEIHADELEWCFLTAFASLDKDAGARKVTRGQRPRRVIMGGVIDLGGGLAPITREEALELIADHKKGSKKKDAMATLRRLVTADEPEAREYVLAMLRAGGAGGGGRGGGSAEGPREELLRWIGVVSPTSYWEVCAEFADSGTEAAQLEALVALEQLSARESLPMLMKALRRASTDTHEQCVLRAIGASAREDKKARTALLRASIDPKSPGVRANALLALGWLDRADEVDERLRQAALPVMHGEKSKVAAKDVTGHERLGAVVAMGLTRGERWRDLLQGISEDAEEPEPLRDAARASLEVIGGAPYAKLSAALAEAGGDEIPRDRLFRAAPRRRRE</sequence>
<dbReference type="InterPro" id="IPR011989">
    <property type="entry name" value="ARM-like"/>
</dbReference>
<dbReference type="OrthoDB" id="9852907at2"/>
<protein>
    <recommendedName>
        <fullName evidence="4">HEAT repeat protein</fullName>
    </recommendedName>
</protein>
<dbReference type="Proteomes" id="UP000320390">
    <property type="component" value="Chromosome"/>
</dbReference>
<dbReference type="AlphaFoldDB" id="A0A518EPT5"/>
<feature type="chain" id="PRO_5022094081" description="HEAT repeat protein" evidence="1">
    <location>
        <begin position="24"/>
        <end position="502"/>
    </location>
</feature>
<accession>A0A518EPT5</accession>
<evidence type="ECO:0000256" key="1">
    <source>
        <dbReference type="SAM" id="SignalP"/>
    </source>
</evidence>
<evidence type="ECO:0008006" key="4">
    <source>
        <dbReference type="Google" id="ProtNLM"/>
    </source>
</evidence>
<gene>
    <name evidence="2" type="ORF">Poly30_16060</name>
</gene>
<name>A0A518EPT5_9BACT</name>
<dbReference type="Gene3D" id="1.25.10.10">
    <property type="entry name" value="Leucine-rich Repeat Variant"/>
    <property type="match status" value="1"/>
</dbReference>
<dbReference type="InterPro" id="IPR016024">
    <property type="entry name" value="ARM-type_fold"/>
</dbReference>